<dbReference type="OrthoDB" id="10493818at2759"/>
<name>A0A183TFN5_SCHSO</name>
<reference evidence="1 2" key="2">
    <citation type="submission" date="2018-11" db="EMBL/GenBank/DDBJ databases">
        <authorList>
            <consortium name="Pathogen Informatics"/>
        </authorList>
    </citation>
    <scope>NUCLEOTIDE SEQUENCE [LARGE SCALE GENOMIC DNA]</scope>
    <source>
        <strain evidence="1 2">NST_G2</strain>
    </source>
</reference>
<organism evidence="3">
    <name type="scientific">Schistocephalus solidus</name>
    <name type="common">Tapeworm</name>
    <dbReference type="NCBI Taxonomy" id="70667"/>
    <lineage>
        <taxon>Eukaryota</taxon>
        <taxon>Metazoa</taxon>
        <taxon>Spiralia</taxon>
        <taxon>Lophotrochozoa</taxon>
        <taxon>Platyhelminthes</taxon>
        <taxon>Cestoda</taxon>
        <taxon>Eucestoda</taxon>
        <taxon>Diphyllobothriidea</taxon>
        <taxon>Diphyllobothriidae</taxon>
        <taxon>Schistocephalus</taxon>
    </lineage>
</organism>
<dbReference type="AlphaFoldDB" id="A0A183TFN5"/>
<evidence type="ECO:0000313" key="3">
    <source>
        <dbReference type="WBParaSite" id="SSLN_0001585701-mRNA-1"/>
    </source>
</evidence>
<keyword evidence="2" id="KW-1185">Reference proteome</keyword>
<evidence type="ECO:0000313" key="1">
    <source>
        <dbReference type="EMBL" id="VDM01669.1"/>
    </source>
</evidence>
<dbReference type="WBParaSite" id="SSLN_0001585701-mRNA-1">
    <property type="protein sequence ID" value="SSLN_0001585701-mRNA-1"/>
    <property type="gene ID" value="SSLN_0001585701"/>
</dbReference>
<accession>A0A183TFN5</accession>
<dbReference type="EMBL" id="UYSU01039770">
    <property type="protein sequence ID" value="VDM01669.1"/>
    <property type="molecule type" value="Genomic_DNA"/>
</dbReference>
<proteinExistence type="predicted"/>
<dbReference type="Proteomes" id="UP000275846">
    <property type="component" value="Unassembled WGS sequence"/>
</dbReference>
<reference evidence="3" key="1">
    <citation type="submission" date="2016-06" db="UniProtKB">
        <authorList>
            <consortium name="WormBaseParasite"/>
        </authorList>
    </citation>
    <scope>IDENTIFICATION</scope>
</reference>
<gene>
    <name evidence="1" type="ORF">SSLN_LOCUS15283</name>
</gene>
<evidence type="ECO:0000313" key="2">
    <source>
        <dbReference type="Proteomes" id="UP000275846"/>
    </source>
</evidence>
<protein>
    <submittedName>
        <fullName evidence="3">Ras-GEF domain-containing protein</fullName>
    </submittedName>
</protein>
<sequence length="640" mass="71685">MQLVPYEEVHTVGFPVQGLTKDLLCSNAEQICWKIVLQIRAGDVASFVLTIQALLTLAELCIVHHRARSGIIVALKALRLLSRNQDYVSLSVPEEPDLLENVQRGREEAEALGLAKFTCIFKLYEELYRSKMQVESLDHSLKNESQFQYTLEGLFIRVNIIDVLTETKQRDNQDLLEEVLDLKRHLIISALSKTPTLERPASVGNSSTDALLRLMWTSMQCCCRIMQQPNLPNSSAILNDTALSNLPMHLVYDLIAPKVLGSLKQRYKSIYEYKFAEKNKAISEDPNEHCQLLLSIMAELSAPPTTTNPSVNLKTTAETRLKEHFGGKDRIAVLAPTPTGLTDYREKLTSLYSAKLLHQDLSLVDENEELDIGFAGDQLLLTPPSTPLYRPDAVYWGQNALSLHHLRVSGIDNTQQDVSELNLDYSALKQLEDLLTDRTTEYEVDYAVWLRHLEPITPAFYETWRLSRLTQGLRSDASFSNKNELLLLSIDVTDLHGNAACLLFMTKRASNSTSKQMGNVFLEGYFLPNRAELRKLAVDLRKILLHIADPKPSGEEGPPVGSQGRATIADIGPTQTKAAPIAKKKPPQDTTTSAIEPSKTYMGFWIDIPPLVKFAYHAYSGCRTAPMISAYSALRATFLE</sequence>